<dbReference type="EMBL" id="LGRX02000194">
    <property type="protein sequence ID" value="KAK3289228.1"/>
    <property type="molecule type" value="Genomic_DNA"/>
</dbReference>
<accession>A0AAE0H3I3</accession>
<reference evidence="2 3" key="1">
    <citation type="journal article" date="2015" name="Genome Biol. Evol.">
        <title>Comparative Genomics of a Bacterivorous Green Alga Reveals Evolutionary Causalities and Consequences of Phago-Mixotrophic Mode of Nutrition.</title>
        <authorList>
            <person name="Burns J.A."/>
            <person name="Paasch A."/>
            <person name="Narechania A."/>
            <person name="Kim E."/>
        </authorList>
    </citation>
    <scope>NUCLEOTIDE SEQUENCE [LARGE SCALE GENOMIC DNA]</scope>
    <source>
        <strain evidence="2 3">PLY_AMNH</strain>
    </source>
</reference>
<feature type="region of interest" description="Disordered" evidence="1">
    <location>
        <begin position="1"/>
        <end position="26"/>
    </location>
</feature>
<organism evidence="2 3">
    <name type="scientific">Cymbomonas tetramitiformis</name>
    <dbReference type="NCBI Taxonomy" id="36881"/>
    <lineage>
        <taxon>Eukaryota</taxon>
        <taxon>Viridiplantae</taxon>
        <taxon>Chlorophyta</taxon>
        <taxon>Pyramimonadophyceae</taxon>
        <taxon>Pyramimonadales</taxon>
        <taxon>Pyramimonadaceae</taxon>
        <taxon>Cymbomonas</taxon>
    </lineage>
</organism>
<evidence type="ECO:0000256" key="1">
    <source>
        <dbReference type="SAM" id="MobiDB-lite"/>
    </source>
</evidence>
<protein>
    <submittedName>
        <fullName evidence="2">Uncharacterized protein</fullName>
    </submittedName>
</protein>
<dbReference type="AlphaFoldDB" id="A0AAE0H3I3"/>
<sequence>MNSSRSTSCSNRSNDSGGNNSSGYIVNRSGRWSGRCSNERRVRRTAADRANKLTPGENESAYMCPVCSERTVMHQALAMVRHLLEVHGPVDYQGMDLTAFGRLRKSILDADGFDSSGPGCSQLRLEHLDAVFNAGDGVSAIQHACEQVVSNGYWQRSTRGSWERGWLLSLSRVCAPGCFR</sequence>
<evidence type="ECO:0000313" key="2">
    <source>
        <dbReference type="EMBL" id="KAK3289228.1"/>
    </source>
</evidence>
<dbReference type="Proteomes" id="UP001190700">
    <property type="component" value="Unassembled WGS sequence"/>
</dbReference>
<name>A0AAE0H3I3_9CHLO</name>
<comment type="caution">
    <text evidence="2">The sequence shown here is derived from an EMBL/GenBank/DDBJ whole genome shotgun (WGS) entry which is preliminary data.</text>
</comment>
<proteinExistence type="predicted"/>
<feature type="compositionally biased region" description="Low complexity" evidence="1">
    <location>
        <begin position="1"/>
        <end position="23"/>
    </location>
</feature>
<keyword evidence="3" id="KW-1185">Reference proteome</keyword>
<evidence type="ECO:0000313" key="3">
    <source>
        <dbReference type="Proteomes" id="UP001190700"/>
    </source>
</evidence>
<gene>
    <name evidence="2" type="ORF">CYMTET_3319</name>
</gene>